<keyword evidence="7" id="KW-0283">Flagellar rotation</keyword>
<feature type="domain" description="Flagellar motor switch protein FliG C-terminal" evidence="11">
    <location>
        <begin position="221"/>
        <end position="334"/>
    </location>
</feature>
<accession>A0ABW0SBG6</accession>
<dbReference type="EMBL" id="JBHSNA010000004">
    <property type="protein sequence ID" value="MFC5566246.1"/>
    <property type="molecule type" value="Genomic_DNA"/>
</dbReference>
<evidence type="ECO:0000256" key="5">
    <source>
        <dbReference type="ARBA" id="ARBA00022475"/>
    </source>
</evidence>
<evidence type="ECO:0000256" key="2">
    <source>
        <dbReference type="ARBA" id="ARBA00004413"/>
    </source>
</evidence>
<dbReference type="Proteomes" id="UP001596056">
    <property type="component" value="Unassembled WGS sequence"/>
</dbReference>
<comment type="subcellular location">
    <subcellularLocation>
        <location evidence="1">Bacterial flagellum basal body</location>
    </subcellularLocation>
    <subcellularLocation>
        <location evidence="2">Cell membrane</location>
        <topology evidence="2">Peripheral membrane protein</topology>
        <orientation evidence="2">Cytoplasmic side</orientation>
    </subcellularLocation>
</comment>
<evidence type="ECO:0000259" key="12">
    <source>
        <dbReference type="Pfam" id="PF14841"/>
    </source>
</evidence>
<keyword evidence="6" id="KW-0145">Chemotaxis</keyword>
<evidence type="ECO:0000256" key="6">
    <source>
        <dbReference type="ARBA" id="ARBA00022500"/>
    </source>
</evidence>
<evidence type="ECO:0000256" key="3">
    <source>
        <dbReference type="ARBA" id="ARBA00010299"/>
    </source>
</evidence>
<dbReference type="InterPro" id="IPR011002">
    <property type="entry name" value="FliG_a-hlx"/>
</dbReference>
<comment type="caution">
    <text evidence="14">The sequence shown here is derived from an EMBL/GenBank/DDBJ whole genome shotgun (WGS) entry which is preliminary data.</text>
</comment>
<evidence type="ECO:0000259" key="11">
    <source>
        <dbReference type="Pfam" id="PF01706"/>
    </source>
</evidence>
<keyword evidence="14" id="KW-0969">Cilium</keyword>
<keyword evidence="8" id="KW-0472">Membrane</keyword>
<keyword evidence="15" id="KW-1185">Reference proteome</keyword>
<gene>
    <name evidence="14" type="ORF">ACFPOC_07405</name>
</gene>
<evidence type="ECO:0000256" key="4">
    <source>
        <dbReference type="ARBA" id="ARBA00021870"/>
    </source>
</evidence>
<dbReference type="InterPro" id="IPR000090">
    <property type="entry name" value="Flg_Motor_Flig"/>
</dbReference>
<dbReference type="InterPro" id="IPR028263">
    <property type="entry name" value="FliG_N"/>
</dbReference>
<evidence type="ECO:0000256" key="7">
    <source>
        <dbReference type="ARBA" id="ARBA00022779"/>
    </source>
</evidence>
<dbReference type="Pfam" id="PF14841">
    <property type="entry name" value="FliG_M"/>
    <property type="match status" value="1"/>
</dbReference>
<name>A0ABW0SBG6_9RHOB</name>
<keyword evidence="14" id="KW-0966">Cell projection</keyword>
<dbReference type="PRINTS" id="PR00954">
    <property type="entry name" value="FLGMOTORFLIG"/>
</dbReference>
<reference evidence="15" key="1">
    <citation type="journal article" date="2019" name="Int. J. Syst. Evol. Microbiol.">
        <title>The Global Catalogue of Microorganisms (GCM) 10K type strain sequencing project: providing services to taxonomists for standard genome sequencing and annotation.</title>
        <authorList>
            <consortium name="The Broad Institute Genomics Platform"/>
            <consortium name="The Broad Institute Genome Sequencing Center for Infectious Disease"/>
            <person name="Wu L."/>
            <person name="Ma J."/>
        </authorList>
    </citation>
    <scope>NUCLEOTIDE SEQUENCE [LARGE SCALE GENOMIC DNA]</scope>
    <source>
        <strain evidence="15">KACC 11588</strain>
    </source>
</reference>
<keyword evidence="5" id="KW-1003">Cell membrane</keyword>
<dbReference type="InterPro" id="IPR032779">
    <property type="entry name" value="FliG_M"/>
</dbReference>
<evidence type="ECO:0000256" key="8">
    <source>
        <dbReference type="ARBA" id="ARBA00023136"/>
    </source>
</evidence>
<evidence type="ECO:0000259" key="13">
    <source>
        <dbReference type="Pfam" id="PF14842"/>
    </source>
</evidence>
<evidence type="ECO:0000313" key="14">
    <source>
        <dbReference type="EMBL" id="MFC5566246.1"/>
    </source>
</evidence>
<dbReference type="Pfam" id="PF14842">
    <property type="entry name" value="FliG_N"/>
    <property type="match status" value="1"/>
</dbReference>
<dbReference type="Pfam" id="PF01706">
    <property type="entry name" value="FliG_C"/>
    <property type="match status" value="1"/>
</dbReference>
<dbReference type="PANTHER" id="PTHR30534:SF0">
    <property type="entry name" value="FLAGELLAR MOTOR SWITCH PROTEIN FLIG"/>
    <property type="match status" value="1"/>
</dbReference>
<proteinExistence type="inferred from homology"/>
<evidence type="ECO:0000256" key="10">
    <source>
        <dbReference type="ARBA" id="ARBA00025598"/>
    </source>
</evidence>
<keyword evidence="14" id="KW-0282">Flagellum</keyword>
<dbReference type="SUPFAM" id="SSF48029">
    <property type="entry name" value="FliG"/>
    <property type="match status" value="2"/>
</dbReference>
<evidence type="ECO:0000256" key="1">
    <source>
        <dbReference type="ARBA" id="ARBA00004117"/>
    </source>
</evidence>
<organism evidence="14 15">
    <name type="scientific">Rubellimicrobium aerolatum</name>
    <dbReference type="NCBI Taxonomy" id="490979"/>
    <lineage>
        <taxon>Bacteria</taxon>
        <taxon>Pseudomonadati</taxon>
        <taxon>Pseudomonadota</taxon>
        <taxon>Alphaproteobacteria</taxon>
        <taxon>Rhodobacterales</taxon>
        <taxon>Roseobacteraceae</taxon>
        <taxon>Rubellimicrobium</taxon>
    </lineage>
</organism>
<sequence>MTLAHDAARLDRRRKAAIVVRFLLTDGLKPPLSQLTEDSQVELTRAMARLNVVDRGTLDAVISEFADELEGVGFAVKGGEEEAIKALSGHISPTAVARLKAKAVQTGNDPWSAVAALGTPELAALLSRESIEVAAVALSKLPVARAAEVLGKLPGEQARRITYAVSRTSGIAPDAVLRIGRALAEEYCMAPPSAFPQPAGERVGAILNSSPPVTREDVLDGLEVRDSGFAAEVRKSIFTFAQIPFRLRGPDVPRILRELEPKVVALALAAGRKGKAEDAATVDFILGNLPQRLADSIREEMEGITRIKPADADAAQGAVVTTVKERAAMGEIELIEPDEAGEG</sequence>
<feature type="domain" description="Flagellar motor switch protein FliG N-terminal" evidence="13">
    <location>
        <begin position="10"/>
        <end position="108"/>
    </location>
</feature>
<dbReference type="Gene3D" id="1.10.220.30">
    <property type="match status" value="3"/>
</dbReference>
<keyword evidence="9" id="KW-0975">Bacterial flagellum</keyword>
<dbReference type="RefSeq" id="WP_245218625.1">
    <property type="nucleotide sequence ID" value="NZ_JAGGJP010000004.1"/>
</dbReference>
<dbReference type="PANTHER" id="PTHR30534">
    <property type="entry name" value="FLAGELLAR MOTOR SWITCH PROTEIN FLIG"/>
    <property type="match status" value="1"/>
</dbReference>
<dbReference type="InterPro" id="IPR023087">
    <property type="entry name" value="Flg_Motor_Flig_C"/>
</dbReference>
<evidence type="ECO:0000256" key="9">
    <source>
        <dbReference type="ARBA" id="ARBA00023143"/>
    </source>
</evidence>
<comment type="similarity">
    <text evidence="3">Belongs to the FliG family.</text>
</comment>
<feature type="domain" description="Flagellar motor switch protein FliG middle" evidence="12">
    <location>
        <begin position="121"/>
        <end position="186"/>
    </location>
</feature>
<protein>
    <recommendedName>
        <fullName evidence="4">Flagellar motor switch protein FliG</fullName>
    </recommendedName>
</protein>
<comment type="function">
    <text evidence="10">FliG is one of three proteins (FliG, FliN, FliM) that forms the rotor-mounted switch complex (C ring), located at the base of the basal body. This complex interacts with the CheY and CheZ chemotaxis proteins, in addition to contacting components of the motor that determine the direction of flagellar rotation.</text>
</comment>
<evidence type="ECO:0000313" key="15">
    <source>
        <dbReference type="Proteomes" id="UP001596056"/>
    </source>
</evidence>